<evidence type="ECO:0000313" key="1">
    <source>
        <dbReference type="EMBL" id="DAF86148.1"/>
    </source>
</evidence>
<organism evidence="1">
    <name type="scientific">Myoviridae sp. ct17M4</name>
    <dbReference type="NCBI Taxonomy" id="2825016"/>
    <lineage>
        <taxon>Viruses</taxon>
        <taxon>Duplodnaviria</taxon>
        <taxon>Heunggongvirae</taxon>
        <taxon>Uroviricota</taxon>
        <taxon>Caudoviricetes</taxon>
    </lineage>
</organism>
<accession>A0A8S5TVB6</accession>
<dbReference type="EMBL" id="BK015938">
    <property type="protein sequence ID" value="DAF86148.1"/>
    <property type="molecule type" value="Genomic_DNA"/>
</dbReference>
<dbReference type="InterPro" id="IPR020288">
    <property type="entry name" value="Sheath_initiator"/>
</dbReference>
<protein>
    <submittedName>
        <fullName evidence="1">Baseplate wedge protein</fullName>
    </submittedName>
</protein>
<proteinExistence type="predicted"/>
<name>A0A8S5TVB6_9CAUD</name>
<sequence length="130" mass="14711">MIEGDETMAYDLAMDVSTSDLIVQGGDLMIVDNAERVAQQVLITLREWLGEWFLKTSDGIPYLEYILVKTPNEAHIRQILTQAIESVEGVKDVTELEFAFNHVLRTLAVAYEIDTDYGLITRKEVLGYGR</sequence>
<dbReference type="Pfam" id="PF10934">
    <property type="entry name" value="Sheath_initiator"/>
    <property type="match status" value="1"/>
</dbReference>
<reference evidence="1" key="1">
    <citation type="journal article" date="2021" name="Proc. Natl. Acad. Sci. U.S.A.">
        <title>A Catalog of Tens of Thousands of Viruses from Human Metagenomes Reveals Hidden Associations with Chronic Diseases.</title>
        <authorList>
            <person name="Tisza M.J."/>
            <person name="Buck C.B."/>
        </authorList>
    </citation>
    <scope>NUCLEOTIDE SEQUENCE</scope>
    <source>
        <strain evidence="1">Ct17M4</strain>
    </source>
</reference>